<gene>
    <name evidence="1" type="ORF">NT6N_19360</name>
</gene>
<accession>A0AAT9FLL8</accession>
<organism evidence="1">
    <name type="scientific">Oceaniferula spumae</name>
    <dbReference type="NCBI Taxonomy" id="2979115"/>
    <lineage>
        <taxon>Bacteria</taxon>
        <taxon>Pseudomonadati</taxon>
        <taxon>Verrucomicrobiota</taxon>
        <taxon>Verrucomicrobiia</taxon>
        <taxon>Verrucomicrobiales</taxon>
        <taxon>Verrucomicrobiaceae</taxon>
        <taxon>Oceaniferula</taxon>
    </lineage>
</organism>
<reference evidence="1" key="1">
    <citation type="submission" date="2024-07" db="EMBL/GenBank/DDBJ databases">
        <title>Complete genome sequence of Verrucomicrobiaceae bacterium NT6N.</title>
        <authorList>
            <person name="Huang C."/>
            <person name="Takami H."/>
            <person name="Hamasaki K."/>
        </authorList>
    </citation>
    <scope>NUCLEOTIDE SEQUENCE</scope>
    <source>
        <strain evidence="1">NT6N</strain>
    </source>
</reference>
<proteinExistence type="predicted"/>
<name>A0AAT9FLL8_9BACT</name>
<dbReference type="EMBL" id="AP026866">
    <property type="protein sequence ID" value="BDS06896.1"/>
    <property type="molecule type" value="Genomic_DNA"/>
</dbReference>
<dbReference type="KEGG" id="osu:NT6N_19360"/>
<dbReference type="AlphaFoldDB" id="A0AAT9FLL8"/>
<evidence type="ECO:0008006" key="2">
    <source>
        <dbReference type="Google" id="ProtNLM"/>
    </source>
</evidence>
<sequence length="97" mass="10501">MNSKELAESASSGGNPPAGLNEALTALWLARAGRWEEAHDLCQKVEGTAGAWIHAHLHRVEGDLPNAGYWYREAGKPQPAGQDKLGEEWIELVEALA</sequence>
<protein>
    <recommendedName>
        <fullName evidence="2">Tetratricopeptide repeat protein</fullName>
    </recommendedName>
</protein>
<evidence type="ECO:0000313" key="1">
    <source>
        <dbReference type="EMBL" id="BDS06896.1"/>
    </source>
</evidence>